<dbReference type="EnsemblMetazoa" id="XM_014402968.2">
    <property type="protein sequence ID" value="XP_014258454.1"/>
    <property type="gene ID" value="LOC106671956"/>
</dbReference>
<proteinExistence type="predicted"/>
<dbReference type="InterPro" id="IPR016186">
    <property type="entry name" value="C-type_lectin-like/link_sf"/>
</dbReference>
<keyword evidence="4" id="KW-1185">Reference proteome</keyword>
<dbReference type="Proteomes" id="UP000494040">
    <property type="component" value="Unassembled WGS sequence"/>
</dbReference>
<evidence type="ECO:0000313" key="4">
    <source>
        <dbReference type="Proteomes" id="UP000494040"/>
    </source>
</evidence>
<name>A0A8I6S494_CIMLE</name>
<feature type="compositionally biased region" description="Basic residues" evidence="1">
    <location>
        <begin position="60"/>
        <end position="70"/>
    </location>
</feature>
<sequence length="296" mass="32713">MVRCAILSLVLISQLAVAKESALNSILNVDPSSIDLSNKTIMELVTAVIVTHNVPELTRKNGKGSKRRDRHPTPNVHPSKLKLNNGMMTSFGLNFGGTNHSKEEQEEPRRKCLCKDTSLEQNYVGDEGNVNYGPGGTGAIPDGFWSYRPTTRSCSQRAHNVAPLPPKRFLFLKNKLPYTMADSYCDSLGLELYTASSRKDAIDRSLTLGAYFSGRSGVFLNLGVVRSGGNWYRYTTGEPVEFMPPGDGPADFSNLAIQTCLALSMDSEELVEVDCYGEYYYLCRPAKKARTPKMFC</sequence>
<feature type="chain" id="PRO_5035170502" description="C-type lectin" evidence="2">
    <location>
        <begin position="19"/>
        <end position="296"/>
    </location>
</feature>
<dbReference type="RefSeq" id="XP_014258454.1">
    <property type="nucleotide sequence ID" value="XM_014402968.2"/>
</dbReference>
<evidence type="ECO:0000256" key="2">
    <source>
        <dbReference type="SAM" id="SignalP"/>
    </source>
</evidence>
<evidence type="ECO:0000256" key="1">
    <source>
        <dbReference type="SAM" id="MobiDB-lite"/>
    </source>
</evidence>
<dbReference type="InterPro" id="IPR016187">
    <property type="entry name" value="CTDL_fold"/>
</dbReference>
<organism evidence="3 4">
    <name type="scientific">Cimex lectularius</name>
    <name type="common">Bed bug</name>
    <name type="synonym">Acanthia lectularia</name>
    <dbReference type="NCBI Taxonomy" id="79782"/>
    <lineage>
        <taxon>Eukaryota</taxon>
        <taxon>Metazoa</taxon>
        <taxon>Ecdysozoa</taxon>
        <taxon>Arthropoda</taxon>
        <taxon>Hexapoda</taxon>
        <taxon>Insecta</taxon>
        <taxon>Pterygota</taxon>
        <taxon>Neoptera</taxon>
        <taxon>Paraneoptera</taxon>
        <taxon>Hemiptera</taxon>
        <taxon>Heteroptera</taxon>
        <taxon>Panheteroptera</taxon>
        <taxon>Cimicomorpha</taxon>
        <taxon>Cimicidae</taxon>
        <taxon>Cimex</taxon>
    </lineage>
</organism>
<dbReference type="Gene3D" id="3.10.100.10">
    <property type="entry name" value="Mannose-Binding Protein A, subunit A"/>
    <property type="match status" value="1"/>
</dbReference>
<feature type="region of interest" description="Disordered" evidence="1">
    <location>
        <begin position="56"/>
        <end position="83"/>
    </location>
</feature>
<accession>A0A8I6S494</accession>
<keyword evidence="2" id="KW-0732">Signal</keyword>
<evidence type="ECO:0000313" key="3">
    <source>
        <dbReference type="EnsemblMetazoa" id="XP_014258454.1"/>
    </source>
</evidence>
<feature type="signal peptide" evidence="2">
    <location>
        <begin position="1"/>
        <end position="18"/>
    </location>
</feature>
<evidence type="ECO:0008006" key="5">
    <source>
        <dbReference type="Google" id="ProtNLM"/>
    </source>
</evidence>
<reference evidence="3" key="1">
    <citation type="submission" date="2022-01" db="UniProtKB">
        <authorList>
            <consortium name="EnsemblMetazoa"/>
        </authorList>
    </citation>
    <scope>IDENTIFICATION</scope>
</reference>
<dbReference type="SUPFAM" id="SSF56436">
    <property type="entry name" value="C-type lectin-like"/>
    <property type="match status" value="1"/>
</dbReference>
<dbReference type="AlphaFoldDB" id="A0A8I6S494"/>
<dbReference type="GeneID" id="106671956"/>
<protein>
    <recommendedName>
        <fullName evidence="5">C-type lectin</fullName>
    </recommendedName>
</protein>
<dbReference type="KEGG" id="clec:106671956"/>